<dbReference type="SMART" id="SM00825">
    <property type="entry name" value="PKS_KS"/>
    <property type="match status" value="2"/>
</dbReference>
<dbReference type="SMART" id="SM00823">
    <property type="entry name" value="PKS_PP"/>
    <property type="match status" value="3"/>
</dbReference>
<dbReference type="Gene3D" id="3.40.47.10">
    <property type="match status" value="2"/>
</dbReference>
<dbReference type="Pfam" id="PF02801">
    <property type="entry name" value="Ketoacyl-synt_C"/>
    <property type="match status" value="2"/>
</dbReference>
<dbReference type="Pfam" id="PF22621">
    <property type="entry name" value="CurL-like_PKS_C"/>
    <property type="match status" value="1"/>
</dbReference>
<keyword evidence="3" id="KW-0597">Phosphoprotein</keyword>
<dbReference type="InterPro" id="IPR006162">
    <property type="entry name" value="Ppantetheine_attach_site"/>
</dbReference>
<keyword evidence="14" id="KW-1185">Reference proteome</keyword>
<dbReference type="Pfam" id="PF08659">
    <property type="entry name" value="KR"/>
    <property type="match status" value="2"/>
</dbReference>
<dbReference type="InterPro" id="IPR049551">
    <property type="entry name" value="PKS_DH_C"/>
</dbReference>
<dbReference type="InterPro" id="IPR013968">
    <property type="entry name" value="PKS_KR"/>
</dbReference>
<dbReference type="InterPro" id="IPR016036">
    <property type="entry name" value="Malonyl_transacylase_ACP-bd"/>
</dbReference>
<dbReference type="Gene3D" id="3.30.70.3290">
    <property type="match status" value="3"/>
</dbReference>
<dbReference type="SMART" id="SM00826">
    <property type="entry name" value="PKS_DH"/>
    <property type="match status" value="1"/>
</dbReference>
<evidence type="ECO:0000259" key="10">
    <source>
        <dbReference type="PROSITE" id="PS50075"/>
    </source>
</evidence>
<evidence type="ECO:0000256" key="5">
    <source>
        <dbReference type="ARBA" id="ARBA00023194"/>
    </source>
</evidence>
<comment type="pathway">
    <text evidence="1">Antibiotic biosynthesis.</text>
</comment>
<feature type="domain" description="Ketosynthase family 3 (KS3)" evidence="11">
    <location>
        <begin position="2371"/>
        <end position="2797"/>
    </location>
</feature>
<evidence type="ECO:0000256" key="8">
    <source>
        <dbReference type="PROSITE-ProRule" id="PRU01363"/>
    </source>
</evidence>
<dbReference type="InterPro" id="IPR050091">
    <property type="entry name" value="PKS_NRPS_Biosynth_Enz"/>
</dbReference>
<dbReference type="InterPro" id="IPR057326">
    <property type="entry name" value="KR_dom"/>
</dbReference>
<evidence type="ECO:0000256" key="4">
    <source>
        <dbReference type="ARBA" id="ARBA00022679"/>
    </source>
</evidence>
<reference evidence="13 14" key="1">
    <citation type="submission" date="2024-06" db="EMBL/GenBank/DDBJ databases">
        <title>The Natural Products Discovery Center: Release of the First 8490 Sequenced Strains for Exploring Actinobacteria Biosynthetic Diversity.</title>
        <authorList>
            <person name="Kalkreuter E."/>
            <person name="Kautsar S.A."/>
            <person name="Yang D."/>
            <person name="Bader C.D."/>
            <person name="Teijaro C.N."/>
            <person name="Fluegel L."/>
            <person name="Davis C.M."/>
            <person name="Simpson J.R."/>
            <person name="Lauterbach L."/>
            <person name="Steele A.D."/>
            <person name="Gui C."/>
            <person name="Meng S."/>
            <person name="Li G."/>
            <person name="Viehrig K."/>
            <person name="Ye F."/>
            <person name="Su P."/>
            <person name="Kiefer A.F."/>
            <person name="Nichols A."/>
            <person name="Cepeda A.J."/>
            <person name="Yan W."/>
            <person name="Fan B."/>
            <person name="Jiang Y."/>
            <person name="Adhikari A."/>
            <person name="Zheng C.-J."/>
            <person name="Schuster L."/>
            <person name="Cowan T.M."/>
            <person name="Smanski M.J."/>
            <person name="Chevrette M.G."/>
            <person name="De Carvalho L.P.S."/>
            <person name="Shen B."/>
        </authorList>
    </citation>
    <scope>NUCLEOTIDE SEQUENCE [LARGE SCALE GENOMIC DNA]</scope>
    <source>
        <strain evidence="13 14">NPDC001615</strain>
    </source>
</reference>
<dbReference type="InterPro" id="IPR020806">
    <property type="entry name" value="PKS_PP-bd"/>
</dbReference>
<dbReference type="InterPro" id="IPR014043">
    <property type="entry name" value="Acyl_transferase_dom"/>
</dbReference>
<dbReference type="RefSeq" id="WP_352149702.1">
    <property type="nucleotide sequence ID" value="NZ_JBEOZY010000040.1"/>
</dbReference>
<evidence type="ECO:0000256" key="7">
    <source>
        <dbReference type="ARBA" id="ARBA00023315"/>
    </source>
</evidence>
<dbReference type="InterPro" id="IPR055123">
    <property type="entry name" value="SpnB-like_Rossmann"/>
</dbReference>
<feature type="domain" description="PKS/mFAS DH" evidence="12">
    <location>
        <begin position="1487"/>
        <end position="1762"/>
    </location>
</feature>
<dbReference type="InterPro" id="IPR049900">
    <property type="entry name" value="PKS_mFAS_DH"/>
</dbReference>
<dbReference type="InterPro" id="IPR016039">
    <property type="entry name" value="Thiolase-like"/>
</dbReference>
<dbReference type="PANTHER" id="PTHR43775">
    <property type="entry name" value="FATTY ACID SYNTHASE"/>
    <property type="match status" value="1"/>
</dbReference>
<feature type="domain" description="Carrier" evidence="10">
    <location>
        <begin position="3748"/>
        <end position="3823"/>
    </location>
</feature>
<dbReference type="InterPro" id="IPR049552">
    <property type="entry name" value="PKS_DH_N"/>
</dbReference>
<dbReference type="Pfam" id="PF21089">
    <property type="entry name" value="PKS_DH_N"/>
    <property type="match status" value="1"/>
</dbReference>
<dbReference type="SMART" id="SM00827">
    <property type="entry name" value="PKS_AT"/>
    <property type="match status" value="3"/>
</dbReference>
<dbReference type="Pfam" id="PF22953">
    <property type="entry name" value="SpnB_Rossmann"/>
    <property type="match status" value="1"/>
</dbReference>
<dbReference type="Pfam" id="PF00109">
    <property type="entry name" value="ketoacyl-synt"/>
    <property type="match status" value="2"/>
</dbReference>
<dbReference type="PANTHER" id="PTHR43775:SF51">
    <property type="entry name" value="INACTIVE PHENOLPHTHIOCEROL SYNTHESIS POLYKETIDE SYNTHASE TYPE I PKS1-RELATED"/>
    <property type="match status" value="1"/>
</dbReference>
<dbReference type="SMART" id="SM01294">
    <property type="entry name" value="PKS_PP_betabranch"/>
    <property type="match status" value="3"/>
</dbReference>
<dbReference type="InterPro" id="IPR016035">
    <property type="entry name" value="Acyl_Trfase/lysoPLipase"/>
</dbReference>
<dbReference type="InterPro" id="IPR032821">
    <property type="entry name" value="PKS_assoc"/>
</dbReference>
<dbReference type="InterPro" id="IPR014030">
    <property type="entry name" value="Ketoacyl_synth_N"/>
</dbReference>
<sequence length="3896" mass="405570">MVWPVSGRTAPALRAQAAKLHAFLDERPGLGHREVANALATTRSAFEHRAAVVGAGRDDLLAGLSALGRGAPHPGVVSGRVRGAGRGKVAFVFPGQGSQWVGMARELLDASPVFARSMEACERALSPWTDRPLAATLADPDALNRVETVQPALWAVMVSLAEQWRAAGVHADAVVGHSQGEIAAACVAGALTLQDAARIVALRARVLGSLRGGGAMAAIALGEREAAVLAARHGRIGVAAVNGPRSTVVSGNAEAIDSLLETLARRGVNARRVPADYASHSEHVEAVREELTEALSAVTAGPARIAFHSTVTGLAMDTAGLGADYWYTNLRRPVRFEEATRGLLDAGFTAFVEVSAHPVLTAGLGETIEAVGAPAAAIGTLRRGRGGMDQFLRAAAEAHVCGVSVDWPELVGETEGAGRAELPTYAFQRGSYWLERNVSGTSSAPGTAAPQDPPSRTPGTPVPGPAPKDTGEGTPGASHERLAAMSREQQTAFLTELVRAETAAVLGFGTGSQVDTAVPFSDLGCDSVMTTELRSRVNAATGLALAPTALFDHPSVAALAERLRTELTGAAHEFGHQPAVPAPSAFPAGDPVVITGMGCRFPGGVETPEDLWRLVAAGQEGIGELPTDRGWDLAALTSDGPGASATRYGGFLDRVADFDADLFGISPREARAMDPQQRLLLETAWEALERAGVDPGSLRESRTGVFIGASPQEYGPRLYEDGGPAAGFLLTGTSPSVLSGRLAYTLGLTGPAVTVDTACSSSLVALDQAVRALRSGECDLVLAGGVSVMSSPGMLVEFSRQGGLSADGRCKSFAEAADGTGWAEGVGVLVLERLSDARRRGHRVRAVIRATAVNQDGASNGLSAPSGRAQQGVIRQALATAGLRAADVDAVEAHGTGTRLGDPIEAQALLSTYGQGRAEGRPVWLGSVKSNIGHTQAAAGMAGVIKMVMAMAEGMLPRTLHVDRPSTGVDWTAGAVELLRESVPWPPTGRPRRCAVSAFGISGTNTHVVLEETPLLARPRSAPQTPPAATGGGATPWVISAKSPAALRAQASRLLDVVNRGPAVSAAAVGRALTSARTLFGHRAVVIGEEPDTRAAALAALAAGEAAEPLVTGDAATPGAIVFVFPGQGPQWVGMAGGLLAASPVFADAMAECAAALRGLVDWELLDVLDDEQMLARVDVVQPVLWAVMVSLAALWSACGVRPAAVVGHSQGEIAAACAAGALSVEDAARVVVLRSRAISALTGAGGMVSLPLPASRAAEYLRPWSGRLSVAAVNGPGAVVVSGETRALDGLVERAAAEGIRARRLPVDYASHSAQVEPVRGPLLRDLADIVPRTARVPLYSTVTGDLLDTLTMDAEYWYRNLRRTVEFERTTHTLLHRGFGTFIEVSPHPVLAAAVTESAEEAGARVVVSGSLRRGQGGADRFLRSLAEVHVRGVDVDWSPFLGSAPEPPTDPVELPTYAFQRRRHWLEARPTGDPSRLGQRAASHPLLGSVVDLPEPGRTVLTGLLSLRSHAWLTDHRVEGAVLLPASAFAELALRAGEEAGCERVEELNLEAPLVLDRDLDVALRVVVEAGDAEGRRALSVYARADDGSAAPWVRHAVGVLAPHAPAPPAAEPGDHWPPRGAVPVELDDFYQLRAREGFAYGPVFQGLTRVWRRGDETYAEVSLDPGTATDAPSYGIHPALLDAALHPWWLAGLEPSGARLPFSWSGLSLHATGVSELRVRVLRHGADAVSLRMTDTGNRCVASVESLTLLPFDPQDGTGGRRPGGAGTLLRHTWRTVGAPPADSGRADADPDGTGAVLVGTDEFGLFTALGNADGRPATDAPATFRDLTALRAALDAGAPPPALAFAALPTAAAEPEGDVPGRLHEAATRTLALVQEWLGEARLAASRLIVVVSGAVAAGDAAAGSAGRPVDPVAASVWGLVRSAQAEHPGRFLLLDADADADAAAAAASAAPAALARALRTGEPEIALRDGRVLARRLVRTATAGRPKAPWTAEGTVLISGGTGGLGRLCARHLVAHGVRHLVLAARTGADSPGVAELLAELDARGADVRVAACDVADREAVRELLDSIGDAHPLTAVVHAAGVLDDGVIGSLSPERMRRVLRPKAEGAWVLHELTRDLDLSAFVLFSSVAGSFGTAGQGNYAAANTFLDGLALYRRNLGLPATSIAWGVWERRSAMTAELAGVDLARLAARGVRPLSDEQGLELFDDAVAADLPCVVAARLDLAEFREEDEVPPLLRELAPRPARRRAERPADASDLRTRLAGLDTDGRERAVVDLVRRSLRLVLGLEDAAFDDERVFKDLGLDSLTAVELRNRLNDACDLRLPATVAFDHPAPLPLARFVLAQLLETGTTAMPAAAEDRPPTEADPLVIVGIGCRFPGGVRSPEDLWRLVADGREAMTKFPADRGWEPDAAPGPDRARRAPDGPRLGGFLPDAADFDAGFFGISPREALAMDPQQRLLLETSWEALERAGIDPLSLRGTRAAVFVGAMASGYDNRAGDTGEEMGGYELTGSASSVLSGRLAYVLGTEGPALTVDTACSSGLVALHLAARALRSGECSAALVGGVTVMATPDTFTDFARVGGLAADGRCKSFADAADGTGWSEGVGVLVVEHLSTALREGHEVWAVLRGSAVNQDGASNGLTAPNGPSQQRVIRQALTDARLAPADVDLVEAHGTGTVLGDPIEAHALLAVYGQDRSPAQPLWFGSVKSNIGHTQAAAGVAGVIKTVMAMRHGRMPHTLHAEQPSGKIDWETGQARLLVAPREWRTGDRPRRAGVSAFGISGTNAHVVLEQAPSAAQDDGPQTPAPEALPWPVSARSPQALRDQARRLHRHLVTESGWTVQGVGRTLAFRRAALEHRAVLVGGDRDALLAGLADLAGQGAPSPGPGAASRGKGVIAFAFAGQGSQRLGMGRRLHAAFPAFAQAWDAVCAVMDAELGRSLTGIVFAEAGAGREALLDRTGFAQPALFAFEVALYRLLESFGVRPDVVVGHSVGETAAAHVCGVLSLEDACRLVAARGRLMQALPEGGGMAAIEATESEVGELLARTAPDTVAVAAVNGPYSVVVSGERARLEEIVTAFTGRGRRARWLRVSHAFHSPLMDPMLDGFREVVTGLSFATSSVRAVSTVTARPEEGGWSAPEYWIDQVRRPVRFADAVRAVADTPVSALIEIGPDSVLSALAEQCLPDRDDVSVVPLLRDGRDEAESLLEAVGQLWALGHPVDWAPALPRPADGAWHALPTYAFQRERYWLPGAVGARRAQPPQAAPTADGAGAVRHHVVWRPFALPAEPPHGTWLVVMPRSDRDVPWARSLLSAMTAAGVDVQAVDPGAGGGPADWLDGDPRRFAGIVSLMAASGTPDGGLDGTLSLLTALDRTGAAVRLHCVTRNAVAAVPGDRPVPNGLWGLGAVAAVEAPGRWGGLVDLPDEPGAEEIRQFLGALSAAPGEDRLALRAAGAFAGRLTPAPQPPDSRPPAWRPSGTVLVTGGTGAVGGRIARWLAALGAPHLLLVGRRGITAPGARELVGELEGLGSRVTVAATDAGERDALAAVLDTVPPELPLTAVMHAAGVLDDGVLDSLTPERVHAVWAPKALAAWHLHTLTAHLPLDAFVLFSSLSGVVGTPGQGSYAAANAFLDGLAEHRAARGLPATSVAWGAWAGEGMAAGVQTSGLRPMDPARATAALHRALEDGATTCVVADVEWDAFADGLRLPGPLPLLREIPGAAPGDGRAEGARRADALAGLTGQARFRALLRLVSEHVAQVAGYREAALVDPDRPFREAGFDSLAAVRLRNRLGTALDLPLPAPLVFDHPTPRALTQWLLGELGDGESGVLGELDRIERAIGALAPAEIKDSGLVERLEALLGAARRSAGAPDTVEALLADAGAEDVFDFIDREFG</sequence>
<dbReference type="EMBL" id="JBEOZY010000040">
    <property type="protein sequence ID" value="MER6168352.1"/>
    <property type="molecule type" value="Genomic_DNA"/>
</dbReference>
<dbReference type="InterPro" id="IPR018201">
    <property type="entry name" value="Ketoacyl_synth_AS"/>
</dbReference>
<keyword evidence="7" id="KW-0012">Acyltransferase</keyword>
<dbReference type="SUPFAM" id="SSF51735">
    <property type="entry name" value="NAD(P)-binding Rossmann-fold domains"/>
    <property type="match status" value="4"/>
</dbReference>
<dbReference type="Gene3D" id="3.40.366.10">
    <property type="entry name" value="Malonyl-Coenzyme A Acyl Carrier Protein, domain 2"/>
    <property type="match status" value="3"/>
</dbReference>
<dbReference type="InterPro" id="IPR036736">
    <property type="entry name" value="ACP-like_sf"/>
</dbReference>
<evidence type="ECO:0000256" key="2">
    <source>
        <dbReference type="ARBA" id="ARBA00022450"/>
    </source>
</evidence>
<dbReference type="Pfam" id="PF16197">
    <property type="entry name" value="KAsynt_C_assoc"/>
    <property type="match status" value="2"/>
</dbReference>
<dbReference type="InterPro" id="IPR020807">
    <property type="entry name" value="PKS_DH"/>
</dbReference>
<dbReference type="SUPFAM" id="SSF55048">
    <property type="entry name" value="Probable ACP-binding domain of malonyl-CoA ACP transacylase"/>
    <property type="match status" value="3"/>
</dbReference>
<keyword evidence="2" id="KW-0596">Phosphopantetheine</keyword>
<feature type="domain" description="Carrier" evidence="10">
    <location>
        <begin position="489"/>
        <end position="567"/>
    </location>
</feature>
<dbReference type="PROSITE" id="PS52019">
    <property type="entry name" value="PKS_MFAS_DH"/>
    <property type="match status" value="1"/>
</dbReference>
<dbReference type="SUPFAM" id="SSF47336">
    <property type="entry name" value="ACP-like"/>
    <property type="match status" value="3"/>
</dbReference>
<dbReference type="CDD" id="cd08956">
    <property type="entry name" value="KR_3_FAS_SDR_x"/>
    <property type="match status" value="1"/>
</dbReference>
<gene>
    <name evidence="13" type="ORF">ABT188_28020</name>
</gene>
<dbReference type="InterPro" id="IPR036291">
    <property type="entry name" value="NAD(P)-bd_dom_sf"/>
</dbReference>
<evidence type="ECO:0000313" key="13">
    <source>
        <dbReference type="EMBL" id="MER6168352.1"/>
    </source>
</evidence>
<dbReference type="SUPFAM" id="SSF53901">
    <property type="entry name" value="Thiolase-like"/>
    <property type="match status" value="2"/>
</dbReference>
<dbReference type="InterPro" id="IPR020841">
    <property type="entry name" value="PKS_Beta-ketoAc_synthase_dom"/>
</dbReference>
<feature type="domain" description="Carrier" evidence="10">
    <location>
        <begin position="2277"/>
        <end position="2351"/>
    </location>
</feature>
<proteinExistence type="predicted"/>
<dbReference type="Gene3D" id="3.10.129.110">
    <property type="entry name" value="Polyketide synthase dehydratase"/>
    <property type="match status" value="1"/>
</dbReference>
<feature type="region of interest" description="Disordered" evidence="9">
    <location>
        <begin position="438"/>
        <end position="479"/>
    </location>
</feature>
<evidence type="ECO:0000259" key="12">
    <source>
        <dbReference type="PROSITE" id="PS52019"/>
    </source>
</evidence>
<dbReference type="PROSITE" id="PS00012">
    <property type="entry name" value="PHOSPHOPANTETHEINE"/>
    <property type="match status" value="2"/>
</dbReference>
<keyword evidence="5" id="KW-0045">Antibiotic biosynthesis</keyword>
<evidence type="ECO:0000256" key="3">
    <source>
        <dbReference type="ARBA" id="ARBA00022553"/>
    </source>
</evidence>
<dbReference type="SUPFAM" id="SSF52151">
    <property type="entry name" value="FabD/lysophospholipase-like"/>
    <property type="match status" value="3"/>
</dbReference>
<evidence type="ECO:0000256" key="6">
    <source>
        <dbReference type="ARBA" id="ARBA00023268"/>
    </source>
</evidence>
<dbReference type="CDD" id="cd08952">
    <property type="entry name" value="KR_1_SDR_x"/>
    <property type="match status" value="1"/>
</dbReference>
<keyword evidence="4" id="KW-0808">Transferase</keyword>
<dbReference type="InterPro" id="IPR014031">
    <property type="entry name" value="Ketoacyl_synth_C"/>
</dbReference>
<accession>A0ABV1T2Z9</accession>
<keyword evidence="6" id="KW-0511">Multifunctional enzyme</keyword>
<feature type="region of interest" description="Disordered" evidence="9">
    <location>
        <begin position="2409"/>
        <end position="2429"/>
    </location>
</feature>
<dbReference type="Gene3D" id="1.10.1200.10">
    <property type="entry name" value="ACP-like"/>
    <property type="match status" value="3"/>
</dbReference>
<feature type="region of interest" description="C-terminal hotdog fold" evidence="8">
    <location>
        <begin position="1625"/>
        <end position="1762"/>
    </location>
</feature>
<organism evidence="13 14">
    <name type="scientific">Streptomyces violaceorubidus</name>
    <dbReference type="NCBI Taxonomy" id="284042"/>
    <lineage>
        <taxon>Bacteria</taxon>
        <taxon>Bacillati</taxon>
        <taxon>Actinomycetota</taxon>
        <taxon>Actinomycetes</taxon>
        <taxon>Kitasatosporales</taxon>
        <taxon>Streptomycetaceae</taxon>
        <taxon>Streptomyces</taxon>
    </lineage>
</organism>
<dbReference type="InterPro" id="IPR009081">
    <property type="entry name" value="PP-bd_ACP"/>
</dbReference>
<dbReference type="PROSITE" id="PS00606">
    <property type="entry name" value="KS3_1"/>
    <property type="match status" value="2"/>
</dbReference>
<evidence type="ECO:0000259" key="11">
    <source>
        <dbReference type="PROSITE" id="PS52004"/>
    </source>
</evidence>
<dbReference type="CDD" id="cd00833">
    <property type="entry name" value="PKS"/>
    <property type="match status" value="2"/>
</dbReference>
<dbReference type="PROSITE" id="PS50075">
    <property type="entry name" value="CARRIER"/>
    <property type="match status" value="3"/>
</dbReference>
<dbReference type="Pfam" id="PF14765">
    <property type="entry name" value="PS-DH"/>
    <property type="match status" value="1"/>
</dbReference>
<feature type="compositionally biased region" description="Pro residues" evidence="9">
    <location>
        <begin position="451"/>
        <end position="466"/>
    </location>
</feature>
<dbReference type="InterPro" id="IPR042104">
    <property type="entry name" value="PKS_dehydratase_sf"/>
</dbReference>
<dbReference type="PROSITE" id="PS52004">
    <property type="entry name" value="KS3_2"/>
    <property type="match status" value="2"/>
</dbReference>
<feature type="domain" description="Ketosynthase family 3 (KS3)" evidence="11">
    <location>
        <begin position="589"/>
        <end position="1012"/>
    </location>
</feature>
<evidence type="ECO:0000256" key="1">
    <source>
        <dbReference type="ARBA" id="ARBA00004792"/>
    </source>
</evidence>
<dbReference type="SMART" id="SM00822">
    <property type="entry name" value="PKS_KR"/>
    <property type="match status" value="2"/>
</dbReference>
<name>A0ABV1T2Z9_9ACTN</name>
<dbReference type="Pfam" id="PF00698">
    <property type="entry name" value="Acyl_transf_1"/>
    <property type="match status" value="3"/>
</dbReference>
<feature type="active site" description="Proton donor; for dehydratase activity" evidence="8">
    <location>
        <position position="1686"/>
    </location>
</feature>
<feature type="region of interest" description="N-terminal hotdog fold" evidence="8">
    <location>
        <begin position="1487"/>
        <end position="1611"/>
    </location>
</feature>
<dbReference type="Gene3D" id="3.40.50.720">
    <property type="entry name" value="NAD(P)-binding Rossmann-like Domain"/>
    <property type="match status" value="2"/>
</dbReference>
<evidence type="ECO:0000313" key="14">
    <source>
        <dbReference type="Proteomes" id="UP001496720"/>
    </source>
</evidence>
<dbReference type="Proteomes" id="UP001496720">
    <property type="component" value="Unassembled WGS sequence"/>
</dbReference>
<dbReference type="InterPro" id="IPR001227">
    <property type="entry name" value="Ac_transferase_dom_sf"/>
</dbReference>
<feature type="active site" description="Proton acceptor; for dehydratase activity" evidence="8">
    <location>
        <position position="1519"/>
    </location>
</feature>
<dbReference type="Pfam" id="PF00550">
    <property type="entry name" value="PP-binding"/>
    <property type="match status" value="3"/>
</dbReference>
<evidence type="ECO:0000256" key="9">
    <source>
        <dbReference type="SAM" id="MobiDB-lite"/>
    </source>
</evidence>
<protein>
    <submittedName>
        <fullName evidence="13">SDR family NAD(P)-dependent oxidoreductase</fullName>
    </submittedName>
</protein>
<comment type="caution">
    <text evidence="13">The sequence shown here is derived from an EMBL/GenBank/DDBJ whole genome shotgun (WGS) entry which is preliminary data.</text>
</comment>